<dbReference type="Gene3D" id="1.10.357.10">
    <property type="entry name" value="Tetracycline Repressor, domain 2"/>
    <property type="match status" value="1"/>
</dbReference>
<evidence type="ECO:0000256" key="1">
    <source>
        <dbReference type="ARBA" id="ARBA00023015"/>
    </source>
</evidence>
<sequence>MEVTQVVPTPATGQVEAERSNAERPMRADAQRNHERLVLAAREVLRESGTEASLEEIARRAGVGIGTLYRRFPTRLSLLEAVYREDVDALGQQTERLVETQEPWAALEQWVWVLLDYAATKRALFQELVDAVGRDSEMLTHSRQAVNDAATAVLSNAQRAGLARKDVEPSDLLRLVGGCTMMGELEPAQQQRVVSIVLAGIRTS</sequence>
<evidence type="ECO:0000256" key="5">
    <source>
        <dbReference type="SAM" id="MobiDB-lite"/>
    </source>
</evidence>
<dbReference type="GO" id="GO:0003700">
    <property type="term" value="F:DNA-binding transcription factor activity"/>
    <property type="evidence" value="ECO:0007669"/>
    <property type="project" value="TreeGrafter"/>
</dbReference>
<dbReference type="Pfam" id="PF21597">
    <property type="entry name" value="TetR_C_43"/>
    <property type="match status" value="1"/>
</dbReference>
<dbReference type="InterPro" id="IPR049445">
    <property type="entry name" value="TetR_SbtR-like_C"/>
</dbReference>
<evidence type="ECO:0000313" key="7">
    <source>
        <dbReference type="EMBL" id="XBO42222.1"/>
    </source>
</evidence>
<dbReference type="SUPFAM" id="SSF48498">
    <property type="entry name" value="Tetracyclin repressor-like, C-terminal domain"/>
    <property type="match status" value="1"/>
</dbReference>
<feature type="region of interest" description="Disordered" evidence="5">
    <location>
        <begin position="1"/>
        <end position="29"/>
    </location>
</feature>
<keyword evidence="2 4" id="KW-0238">DNA-binding</keyword>
<proteinExistence type="predicted"/>
<dbReference type="InterPro" id="IPR050109">
    <property type="entry name" value="HTH-type_TetR-like_transc_reg"/>
</dbReference>
<keyword evidence="3" id="KW-0804">Transcription</keyword>
<dbReference type="PROSITE" id="PS50977">
    <property type="entry name" value="HTH_TETR_2"/>
    <property type="match status" value="1"/>
</dbReference>
<keyword evidence="1" id="KW-0805">Transcription regulation</keyword>
<dbReference type="InterPro" id="IPR036271">
    <property type="entry name" value="Tet_transcr_reg_TetR-rel_C_sf"/>
</dbReference>
<evidence type="ECO:0000259" key="6">
    <source>
        <dbReference type="PROSITE" id="PS50977"/>
    </source>
</evidence>
<name>A0AAU7JPS3_9MICO</name>
<evidence type="ECO:0000256" key="2">
    <source>
        <dbReference type="ARBA" id="ARBA00023125"/>
    </source>
</evidence>
<feature type="DNA-binding region" description="H-T-H motif" evidence="4">
    <location>
        <begin position="53"/>
        <end position="72"/>
    </location>
</feature>
<evidence type="ECO:0000256" key="4">
    <source>
        <dbReference type="PROSITE-ProRule" id="PRU00335"/>
    </source>
</evidence>
<dbReference type="GO" id="GO:0000976">
    <property type="term" value="F:transcription cis-regulatory region binding"/>
    <property type="evidence" value="ECO:0007669"/>
    <property type="project" value="TreeGrafter"/>
</dbReference>
<dbReference type="PANTHER" id="PTHR30055">
    <property type="entry name" value="HTH-TYPE TRANSCRIPTIONAL REGULATOR RUTR"/>
    <property type="match status" value="1"/>
</dbReference>
<feature type="domain" description="HTH tetR-type" evidence="6">
    <location>
        <begin position="31"/>
        <end position="90"/>
    </location>
</feature>
<dbReference type="EMBL" id="CP157483">
    <property type="protein sequence ID" value="XBO42222.1"/>
    <property type="molecule type" value="Genomic_DNA"/>
</dbReference>
<feature type="compositionally biased region" description="Basic and acidic residues" evidence="5">
    <location>
        <begin position="16"/>
        <end position="29"/>
    </location>
</feature>
<dbReference type="AlphaFoldDB" id="A0AAU7JPS3"/>
<accession>A0AAU7JPS3</accession>
<gene>
    <name evidence="7" type="ORF">ABEG17_11560</name>
</gene>
<dbReference type="PANTHER" id="PTHR30055:SF234">
    <property type="entry name" value="HTH-TYPE TRANSCRIPTIONAL REGULATOR BETI"/>
    <property type="match status" value="1"/>
</dbReference>
<dbReference type="InterPro" id="IPR001647">
    <property type="entry name" value="HTH_TetR"/>
</dbReference>
<dbReference type="InterPro" id="IPR009057">
    <property type="entry name" value="Homeodomain-like_sf"/>
</dbReference>
<organism evidence="7">
    <name type="scientific">Pedococcus sp. KACC 23699</name>
    <dbReference type="NCBI Taxonomy" id="3149228"/>
    <lineage>
        <taxon>Bacteria</taxon>
        <taxon>Bacillati</taxon>
        <taxon>Actinomycetota</taxon>
        <taxon>Actinomycetes</taxon>
        <taxon>Micrococcales</taxon>
        <taxon>Intrasporangiaceae</taxon>
        <taxon>Pedococcus</taxon>
    </lineage>
</organism>
<protein>
    <submittedName>
        <fullName evidence="7">Helix-turn-helix domain-containing protein</fullName>
    </submittedName>
</protein>
<dbReference type="PRINTS" id="PR00455">
    <property type="entry name" value="HTHTETR"/>
</dbReference>
<evidence type="ECO:0000256" key="3">
    <source>
        <dbReference type="ARBA" id="ARBA00023163"/>
    </source>
</evidence>
<dbReference type="Pfam" id="PF00440">
    <property type="entry name" value="TetR_N"/>
    <property type="match status" value="1"/>
</dbReference>
<reference evidence="7" key="1">
    <citation type="submission" date="2024-05" db="EMBL/GenBank/DDBJ databases">
        <authorList>
            <person name="Kim S."/>
            <person name="Heo J."/>
            <person name="Choi H."/>
            <person name="Choi Y."/>
            <person name="Kwon S.-W."/>
            <person name="Kim Y."/>
        </authorList>
    </citation>
    <scope>NUCLEOTIDE SEQUENCE</scope>
    <source>
        <strain evidence="7">KACC 23699</strain>
    </source>
</reference>
<dbReference type="SUPFAM" id="SSF46689">
    <property type="entry name" value="Homeodomain-like"/>
    <property type="match status" value="1"/>
</dbReference>
<dbReference type="RefSeq" id="WP_406829633.1">
    <property type="nucleotide sequence ID" value="NZ_CP157483.1"/>
</dbReference>